<feature type="domain" description="Amidohydrolase-related" evidence="2">
    <location>
        <begin position="62"/>
        <end position="428"/>
    </location>
</feature>
<dbReference type="GO" id="GO:0016810">
    <property type="term" value="F:hydrolase activity, acting on carbon-nitrogen (but not peptide) bonds"/>
    <property type="evidence" value="ECO:0007669"/>
    <property type="project" value="InterPro"/>
</dbReference>
<protein>
    <submittedName>
        <fullName evidence="3">Formiminoglutamate deiminase</fullName>
    </submittedName>
</protein>
<reference evidence="4" key="1">
    <citation type="submission" date="2016-06" db="EMBL/GenBank/DDBJ databases">
        <authorList>
            <person name="Varghese N."/>
        </authorList>
    </citation>
    <scope>NUCLEOTIDE SEQUENCE [LARGE SCALE GENOMIC DNA]</scope>
    <source>
        <strain evidence="4">DSM 45555</strain>
    </source>
</reference>
<name>A0A1C4XZL6_9ACTN</name>
<dbReference type="PANTHER" id="PTHR43794:SF11">
    <property type="entry name" value="AMIDOHYDROLASE-RELATED DOMAIN-CONTAINING PROTEIN"/>
    <property type="match status" value="1"/>
</dbReference>
<dbReference type="InterPro" id="IPR010252">
    <property type="entry name" value="HutF"/>
</dbReference>
<keyword evidence="4" id="KW-1185">Reference proteome</keyword>
<proteinExistence type="predicted"/>
<gene>
    <name evidence="3" type="ORF">GA0070215_10974</name>
</gene>
<organism evidence="3 4">
    <name type="scientific">Micromonospora marina</name>
    <dbReference type="NCBI Taxonomy" id="307120"/>
    <lineage>
        <taxon>Bacteria</taxon>
        <taxon>Bacillati</taxon>
        <taxon>Actinomycetota</taxon>
        <taxon>Actinomycetes</taxon>
        <taxon>Micromonosporales</taxon>
        <taxon>Micromonosporaceae</taxon>
        <taxon>Micromonospora</taxon>
    </lineage>
</organism>
<accession>A0A1C4XZL6</accession>
<dbReference type="InterPro" id="IPR032466">
    <property type="entry name" value="Metal_Hydrolase"/>
</dbReference>
<dbReference type="SUPFAM" id="SSF51556">
    <property type="entry name" value="Metallo-dependent hydrolases"/>
    <property type="match status" value="1"/>
</dbReference>
<dbReference type="NCBIfam" id="NF006681">
    <property type="entry name" value="PRK09229.1-2"/>
    <property type="match status" value="1"/>
</dbReference>
<dbReference type="Pfam" id="PF01979">
    <property type="entry name" value="Amidohydro_1"/>
    <property type="match status" value="1"/>
</dbReference>
<dbReference type="InterPro" id="IPR050287">
    <property type="entry name" value="MTA/SAH_deaminase"/>
</dbReference>
<dbReference type="Gene3D" id="2.30.40.10">
    <property type="entry name" value="Urease, subunit C, domain 1"/>
    <property type="match status" value="1"/>
</dbReference>
<dbReference type="PANTHER" id="PTHR43794">
    <property type="entry name" value="AMINOHYDROLASE SSNA-RELATED"/>
    <property type="match status" value="1"/>
</dbReference>
<dbReference type="AlphaFoldDB" id="A0A1C4XZL6"/>
<sequence>MPLTRWLAEYAWLPDRAEPTRDVLIEATDGRFTAVTPLTVDGPPAAGVEVLGDAIRLPGLTVPGLANAHSHAFHRALRGRTHDGRGDFWSWRSLMYAVAIRLDPDSYLALARAVYAEMALSGITCVGEFHYLHHGPGGTPYDDPNAMSAALVEAAAHAGVRLTLLDTAYLAGGVDGAPLAGPQRRFGDGDALRWAQRVDAFRPADEHVRLGAAIHSVRAVPAEQLATVAGWADRNGLPLHVHLSEQPAENDACRAVHGCTPTRLLADHGVLGPHTTAVHATHPTAADVALLGDSRTRVCVCPTTERDLADGVGPVRRMADAGSPLSLGSDSHAVVDLFEEARALEMDERLRTRRRGHFTPAELVDAATVGGHATLGWGDAGRLAVGQRADLVTVRLDSARTAGVPPVGAFFAATAADVTSVVVDGRPVVDGGRHLTVDVPTELRDAIAAVTAEEDS</sequence>
<dbReference type="EMBL" id="FMCV01000009">
    <property type="protein sequence ID" value="SCF13895.1"/>
    <property type="molecule type" value="Genomic_DNA"/>
</dbReference>
<dbReference type="InterPro" id="IPR011059">
    <property type="entry name" value="Metal-dep_hydrolase_composite"/>
</dbReference>
<dbReference type="Gene3D" id="3.20.20.140">
    <property type="entry name" value="Metal-dependent hydrolases"/>
    <property type="match status" value="1"/>
</dbReference>
<dbReference type="Proteomes" id="UP000198551">
    <property type="component" value="Unassembled WGS sequence"/>
</dbReference>
<evidence type="ECO:0000313" key="3">
    <source>
        <dbReference type="EMBL" id="SCF13895.1"/>
    </source>
</evidence>
<evidence type="ECO:0000313" key="4">
    <source>
        <dbReference type="Proteomes" id="UP000198551"/>
    </source>
</evidence>
<dbReference type="NCBIfam" id="TIGR02022">
    <property type="entry name" value="hutF"/>
    <property type="match status" value="1"/>
</dbReference>
<evidence type="ECO:0000259" key="2">
    <source>
        <dbReference type="Pfam" id="PF01979"/>
    </source>
</evidence>
<dbReference type="InterPro" id="IPR006680">
    <property type="entry name" value="Amidohydro-rel"/>
</dbReference>
<evidence type="ECO:0000256" key="1">
    <source>
        <dbReference type="ARBA" id="ARBA00022801"/>
    </source>
</evidence>
<keyword evidence="1" id="KW-0378">Hydrolase</keyword>
<dbReference type="SUPFAM" id="SSF51338">
    <property type="entry name" value="Composite domain of metallo-dependent hydrolases"/>
    <property type="match status" value="1"/>
</dbReference>